<dbReference type="EMBL" id="JAXAVX010000001">
    <property type="protein sequence ID" value="MDX8150917.1"/>
    <property type="molecule type" value="Genomic_DNA"/>
</dbReference>
<keyword evidence="2" id="KW-0472">Membrane</keyword>
<comment type="caution">
    <text evidence="4">The sequence shown here is derived from an EMBL/GenBank/DDBJ whole genome shotgun (WGS) entry which is preliminary data.</text>
</comment>
<organism evidence="4 5">
    <name type="scientific">Patulibacter brassicae</name>
    <dbReference type="NCBI Taxonomy" id="1705717"/>
    <lineage>
        <taxon>Bacteria</taxon>
        <taxon>Bacillati</taxon>
        <taxon>Actinomycetota</taxon>
        <taxon>Thermoleophilia</taxon>
        <taxon>Solirubrobacterales</taxon>
        <taxon>Patulibacteraceae</taxon>
        <taxon>Patulibacter</taxon>
    </lineage>
</organism>
<evidence type="ECO:0000256" key="2">
    <source>
        <dbReference type="SAM" id="Phobius"/>
    </source>
</evidence>
<feature type="chain" id="PRO_5045725750" evidence="3">
    <location>
        <begin position="28"/>
        <end position="361"/>
    </location>
</feature>
<dbReference type="Proteomes" id="UP001277761">
    <property type="component" value="Unassembled WGS sequence"/>
</dbReference>
<dbReference type="RefSeq" id="WP_319953057.1">
    <property type="nucleotide sequence ID" value="NZ_JAXAVX010000001.1"/>
</dbReference>
<feature type="compositionally biased region" description="Gly residues" evidence="1">
    <location>
        <begin position="288"/>
        <end position="303"/>
    </location>
</feature>
<evidence type="ECO:0000313" key="5">
    <source>
        <dbReference type="Proteomes" id="UP001277761"/>
    </source>
</evidence>
<reference evidence="4 5" key="1">
    <citation type="submission" date="2023-11" db="EMBL/GenBank/DDBJ databases">
        <authorList>
            <person name="Xu M."/>
            <person name="Jiang T."/>
        </authorList>
    </citation>
    <scope>NUCLEOTIDE SEQUENCE [LARGE SCALE GENOMIC DNA]</scope>
    <source>
        <strain evidence="4 5">SD</strain>
    </source>
</reference>
<evidence type="ECO:0000256" key="3">
    <source>
        <dbReference type="SAM" id="SignalP"/>
    </source>
</evidence>
<accession>A0ABU4VHR2</accession>
<sequence length="361" mass="36139">MNQIRIPATLVALAAATTAVAPATAHAQAVARRAQQTYQCVASNGSQTRTEPIGLAFTLSLPPSVAPGETLSLRGSVDLRVSDSYNEGVTSSLFAVRQIEAVSNTLNASITVGDRSFLHPADRWSTGRQEARVPIVPTGPLTFPTLRIPEDARGAVTVRLPGNGFTRNSVGRSPATVAFTAAATAHGVASYTFTYACFLPAGEPNVVGTVPIVVPGTATPPAAPSSGGGGRAPTTTRPASGSGGGRERGTTTTTADGTSASAAEDPFGGGGGTTDGTTADARGDGAATAGGGTAASGGAAGGSGATPAAIAAVPAAREDADGIRLPATWLWIIGVTGVLLLIAWGATARYRLRLLLDREDR</sequence>
<feature type="compositionally biased region" description="Low complexity" evidence="1">
    <location>
        <begin position="250"/>
        <end position="265"/>
    </location>
</feature>
<name>A0ABU4VHR2_9ACTN</name>
<feature type="signal peptide" evidence="3">
    <location>
        <begin position="1"/>
        <end position="27"/>
    </location>
</feature>
<keyword evidence="2" id="KW-1133">Transmembrane helix</keyword>
<evidence type="ECO:0000256" key="1">
    <source>
        <dbReference type="SAM" id="MobiDB-lite"/>
    </source>
</evidence>
<proteinExistence type="predicted"/>
<keyword evidence="3" id="KW-0732">Signal</keyword>
<evidence type="ECO:0000313" key="4">
    <source>
        <dbReference type="EMBL" id="MDX8150917.1"/>
    </source>
</evidence>
<keyword evidence="2" id="KW-0812">Transmembrane</keyword>
<feature type="transmembrane region" description="Helical" evidence="2">
    <location>
        <begin position="329"/>
        <end position="348"/>
    </location>
</feature>
<keyword evidence="5" id="KW-1185">Reference proteome</keyword>
<feature type="compositionally biased region" description="Low complexity" evidence="1">
    <location>
        <begin position="275"/>
        <end position="287"/>
    </location>
</feature>
<gene>
    <name evidence="4" type="ORF">SK069_04870</name>
</gene>
<feature type="region of interest" description="Disordered" evidence="1">
    <location>
        <begin position="218"/>
        <end position="303"/>
    </location>
</feature>
<protein>
    <submittedName>
        <fullName evidence="4">Uncharacterized protein</fullName>
    </submittedName>
</protein>